<dbReference type="NCBIfam" id="TIGR00152">
    <property type="entry name" value="dephospho-CoA kinase"/>
    <property type="match status" value="1"/>
</dbReference>
<protein>
    <recommendedName>
        <fullName evidence="8 9">Dephospho-CoA kinase</fullName>
        <ecNumber evidence="8 9">2.7.1.24</ecNumber>
    </recommendedName>
    <alternativeName>
        <fullName evidence="8">Dephosphocoenzyme A kinase</fullName>
    </alternativeName>
</protein>
<reference evidence="11" key="1">
    <citation type="submission" date="2016-10" db="EMBL/GenBank/DDBJ databases">
        <authorList>
            <person name="Varghese N."/>
            <person name="Submissions S."/>
        </authorList>
    </citation>
    <scope>NUCLEOTIDE SEQUENCE [LARGE SCALE GENOMIC DNA]</scope>
    <source>
        <strain evidence="11">DSM 8415</strain>
    </source>
</reference>
<feature type="binding site" evidence="8">
    <location>
        <begin position="10"/>
        <end position="15"/>
    </location>
    <ligand>
        <name>ATP</name>
        <dbReference type="ChEBI" id="CHEBI:30616"/>
    </ligand>
</feature>
<dbReference type="GO" id="GO:0004140">
    <property type="term" value="F:dephospho-CoA kinase activity"/>
    <property type="evidence" value="ECO:0007669"/>
    <property type="project" value="UniProtKB-UniRule"/>
</dbReference>
<evidence type="ECO:0000256" key="8">
    <source>
        <dbReference type="HAMAP-Rule" id="MF_00376"/>
    </source>
</evidence>
<dbReference type="GO" id="GO:0005737">
    <property type="term" value="C:cytoplasm"/>
    <property type="evidence" value="ECO:0007669"/>
    <property type="project" value="UniProtKB-SubCell"/>
</dbReference>
<evidence type="ECO:0000256" key="5">
    <source>
        <dbReference type="ARBA" id="ARBA00022777"/>
    </source>
</evidence>
<keyword evidence="4 8" id="KW-0547">Nucleotide-binding</keyword>
<keyword evidence="5 8" id="KW-0418">Kinase</keyword>
<keyword evidence="11" id="KW-1185">Reference proteome</keyword>
<dbReference type="RefSeq" id="WP_092128180.1">
    <property type="nucleotide sequence ID" value="NZ_FMYU01000004.1"/>
</dbReference>
<dbReference type="HAMAP" id="MF_00376">
    <property type="entry name" value="Dephospho_CoA_kinase"/>
    <property type="match status" value="1"/>
</dbReference>
<evidence type="ECO:0000256" key="7">
    <source>
        <dbReference type="ARBA" id="ARBA00022993"/>
    </source>
</evidence>
<dbReference type="SUPFAM" id="SSF52540">
    <property type="entry name" value="P-loop containing nucleoside triphosphate hydrolases"/>
    <property type="match status" value="1"/>
</dbReference>
<evidence type="ECO:0000256" key="6">
    <source>
        <dbReference type="ARBA" id="ARBA00022840"/>
    </source>
</evidence>
<evidence type="ECO:0000256" key="1">
    <source>
        <dbReference type="ARBA" id="ARBA00009018"/>
    </source>
</evidence>
<keyword evidence="3 8" id="KW-0808">Transferase</keyword>
<gene>
    <name evidence="8" type="primary">coaE</name>
    <name evidence="10" type="ORF">SAMN05660835_00712</name>
</gene>
<dbReference type="EMBL" id="FMYU01000004">
    <property type="protein sequence ID" value="SDC35427.1"/>
    <property type="molecule type" value="Genomic_DNA"/>
</dbReference>
<dbReference type="PANTHER" id="PTHR10695">
    <property type="entry name" value="DEPHOSPHO-COA KINASE-RELATED"/>
    <property type="match status" value="1"/>
</dbReference>
<dbReference type="Gene3D" id="3.40.50.300">
    <property type="entry name" value="P-loop containing nucleotide triphosphate hydrolases"/>
    <property type="match status" value="1"/>
</dbReference>
<name>A0A1G6KWU2_9BACT</name>
<sequence>MRVGLTGSIATGKSTVANMFKELGAYVIDADEIAHDALKKNQNTHKQIIEVFGESILDENGNIDRKKLGAIVFSDKQKLTLLESIIHPFVQQKRREIEESILKKEKNAIIIYDVPLLFEKHLEDSFDKIIVVYAKKEIQIERLMKRQNLTYTEALKLINLQMDIEEKKQRADFVIDNSYSLEDTKKQVAKLFEKIKLMSYI</sequence>
<keyword evidence="2 8" id="KW-0963">Cytoplasm</keyword>
<proteinExistence type="inferred from homology"/>
<keyword evidence="6 8" id="KW-0067">ATP-binding</keyword>
<evidence type="ECO:0000313" key="11">
    <source>
        <dbReference type="Proteomes" id="UP000199411"/>
    </source>
</evidence>
<comment type="function">
    <text evidence="8">Catalyzes the phosphorylation of the 3'-hydroxyl group of dephosphocoenzyme A to form coenzyme A.</text>
</comment>
<dbReference type="InterPro" id="IPR001977">
    <property type="entry name" value="Depp_CoAkinase"/>
</dbReference>
<dbReference type="PANTHER" id="PTHR10695:SF46">
    <property type="entry name" value="BIFUNCTIONAL COENZYME A SYNTHASE-RELATED"/>
    <property type="match status" value="1"/>
</dbReference>
<evidence type="ECO:0000313" key="10">
    <source>
        <dbReference type="EMBL" id="SDC35427.1"/>
    </source>
</evidence>
<comment type="similarity">
    <text evidence="1 8">Belongs to the CoaE family.</text>
</comment>
<organism evidence="10 11">
    <name type="scientific">Desulfurella multipotens</name>
    <dbReference type="NCBI Taxonomy" id="79269"/>
    <lineage>
        <taxon>Bacteria</taxon>
        <taxon>Pseudomonadati</taxon>
        <taxon>Campylobacterota</taxon>
        <taxon>Desulfurellia</taxon>
        <taxon>Desulfurellales</taxon>
        <taxon>Desulfurellaceae</taxon>
        <taxon>Desulfurella</taxon>
    </lineage>
</organism>
<dbReference type="Pfam" id="PF01121">
    <property type="entry name" value="CoaE"/>
    <property type="match status" value="1"/>
</dbReference>
<dbReference type="EC" id="2.7.1.24" evidence="8 9"/>
<comment type="catalytic activity">
    <reaction evidence="8">
        <text>3'-dephospho-CoA + ATP = ADP + CoA + H(+)</text>
        <dbReference type="Rhea" id="RHEA:18245"/>
        <dbReference type="ChEBI" id="CHEBI:15378"/>
        <dbReference type="ChEBI" id="CHEBI:30616"/>
        <dbReference type="ChEBI" id="CHEBI:57287"/>
        <dbReference type="ChEBI" id="CHEBI:57328"/>
        <dbReference type="ChEBI" id="CHEBI:456216"/>
        <dbReference type="EC" id="2.7.1.24"/>
    </reaction>
</comment>
<dbReference type="FunFam" id="3.40.50.300:FF:000991">
    <property type="entry name" value="Dephospho-CoA kinase"/>
    <property type="match status" value="1"/>
</dbReference>
<dbReference type="GO" id="GO:0005524">
    <property type="term" value="F:ATP binding"/>
    <property type="evidence" value="ECO:0007669"/>
    <property type="project" value="UniProtKB-UniRule"/>
</dbReference>
<accession>A0A1G6KWU2</accession>
<dbReference type="PROSITE" id="PS51219">
    <property type="entry name" value="DPCK"/>
    <property type="match status" value="1"/>
</dbReference>
<evidence type="ECO:0000256" key="9">
    <source>
        <dbReference type="NCBIfam" id="TIGR00152"/>
    </source>
</evidence>
<dbReference type="AlphaFoldDB" id="A0A1G6KWU2"/>
<dbReference type="UniPathway" id="UPA00241">
    <property type="reaction ID" value="UER00356"/>
</dbReference>
<dbReference type="InterPro" id="IPR027417">
    <property type="entry name" value="P-loop_NTPase"/>
</dbReference>
<dbReference type="GO" id="GO:0015937">
    <property type="term" value="P:coenzyme A biosynthetic process"/>
    <property type="evidence" value="ECO:0007669"/>
    <property type="project" value="UniProtKB-UniRule"/>
</dbReference>
<comment type="pathway">
    <text evidence="8">Cofactor biosynthesis; coenzyme A biosynthesis; CoA from (R)-pantothenate: step 5/5.</text>
</comment>
<evidence type="ECO:0000256" key="2">
    <source>
        <dbReference type="ARBA" id="ARBA00022490"/>
    </source>
</evidence>
<dbReference type="OrthoDB" id="9812943at2"/>
<keyword evidence="7 8" id="KW-0173">Coenzyme A biosynthesis</keyword>
<evidence type="ECO:0000256" key="3">
    <source>
        <dbReference type="ARBA" id="ARBA00022679"/>
    </source>
</evidence>
<comment type="subcellular location">
    <subcellularLocation>
        <location evidence="8">Cytoplasm</location>
    </subcellularLocation>
</comment>
<dbReference type="Proteomes" id="UP000199411">
    <property type="component" value="Unassembled WGS sequence"/>
</dbReference>
<dbReference type="CDD" id="cd02022">
    <property type="entry name" value="DPCK"/>
    <property type="match status" value="1"/>
</dbReference>
<evidence type="ECO:0000256" key="4">
    <source>
        <dbReference type="ARBA" id="ARBA00022741"/>
    </source>
</evidence>